<organism evidence="3 4">
    <name type="scientific">Lutzomyia longipalpis</name>
    <name type="common">Sand fly</name>
    <dbReference type="NCBI Taxonomy" id="7200"/>
    <lineage>
        <taxon>Eukaryota</taxon>
        <taxon>Metazoa</taxon>
        <taxon>Ecdysozoa</taxon>
        <taxon>Arthropoda</taxon>
        <taxon>Hexapoda</taxon>
        <taxon>Insecta</taxon>
        <taxon>Pterygota</taxon>
        <taxon>Neoptera</taxon>
        <taxon>Endopterygota</taxon>
        <taxon>Diptera</taxon>
        <taxon>Nematocera</taxon>
        <taxon>Psychodoidea</taxon>
        <taxon>Psychodidae</taxon>
        <taxon>Lutzomyia</taxon>
        <taxon>Lutzomyia</taxon>
    </lineage>
</organism>
<feature type="compositionally biased region" description="Basic and acidic residues" evidence="2">
    <location>
        <begin position="400"/>
        <end position="415"/>
    </location>
</feature>
<dbReference type="Proteomes" id="UP000092461">
    <property type="component" value="Unassembled WGS sequence"/>
</dbReference>
<feature type="coiled-coil region" evidence="1">
    <location>
        <begin position="256"/>
        <end position="283"/>
    </location>
</feature>
<evidence type="ECO:0000256" key="2">
    <source>
        <dbReference type="SAM" id="MobiDB-lite"/>
    </source>
</evidence>
<feature type="coiled-coil region" evidence="1">
    <location>
        <begin position="312"/>
        <end position="339"/>
    </location>
</feature>
<feature type="region of interest" description="Disordered" evidence="2">
    <location>
        <begin position="37"/>
        <end position="56"/>
    </location>
</feature>
<dbReference type="EMBL" id="AJWK01033162">
    <property type="status" value="NOT_ANNOTATED_CDS"/>
    <property type="molecule type" value="Genomic_DNA"/>
</dbReference>
<evidence type="ECO:0000256" key="1">
    <source>
        <dbReference type="SAM" id="Coils"/>
    </source>
</evidence>
<dbReference type="EnsemblMetazoa" id="LLOJ009565-RA">
    <property type="protein sequence ID" value="LLOJ009565-PA"/>
    <property type="gene ID" value="LLOJ009565"/>
</dbReference>
<evidence type="ECO:0000313" key="3">
    <source>
        <dbReference type="EnsemblMetazoa" id="LLOJ009565-PA"/>
    </source>
</evidence>
<feature type="compositionally biased region" description="Basic and acidic residues" evidence="2">
    <location>
        <begin position="663"/>
        <end position="679"/>
    </location>
</feature>
<feature type="coiled-coil region" evidence="1">
    <location>
        <begin position="102"/>
        <end position="194"/>
    </location>
</feature>
<evidence type="ECO:0000313" key="4">
    <source>
        <dbReference type="Proteomes" id="UP000092461"/>
    </source>
</evidence>
<feature type="compositionally biased region" description="Polar residues" evidence="2">
    <location>
        <begin position="45"/>
        <end position="56"/>
    </location>
</feature>
<keyword evidence="4" id="KW-1185">Reference proteome</keyword>
<feature type="compositionally biased region" description="Polar residues" evidence="2">
    <location>
        <begin position="470"/>
        <end position="487"/>
    </location>
</feature>
<feature type="region of interest" description="Disordered" evidence="2">
    <location>
        <begin position="663"/>
        <end position="707"/>
    </location>
</feature>
<feature type="region of interest" description="Disordered" evidence="2">
    <location>
        <begin position="347"/>
        <end position="415"/>
    </location>
</feature>
<accession>A0A1B0CX29</accession>
<name>A0A1B0CX29_LUTLO</name>
<dbReference type="InterPro" id="IPR053233">
    <property type="entry name" value="ABRA-related"/>
</dbReference>
<proteinExistence type="predicted"/>
<protein>
    <submittedName>
        <fullName evidence="3">Uncharacterized protein</fullName>
    </submittedName>
</protein>
<dbReference type="VEuPathDB" id="VectorBase:LLONM1_001333"/>
<dbReference type="PANTHER" id="PTHR21715">
    <property type="entry name" value="RH04127P"/>
    <property type="match status" value="1"/>
</dbReference>
<feature type="region of interest" description="Disordered" evidence="2">
    <location>
        <begin position="435"/>
        <end position="521"/>
    </location>
</feature>
<keyword evidence="1" id="KW-0175">Coiled coil</keyword>
<reference evidence="3" key="1">
    <citation type="submission" date="2020-05" db="UniProtKB">
        <authorList>
            <consortium name="EnsemblMetazoa"/>
        </authorList>
    </citation>
    <scope>IDENTIFICATION</scope>
    <source>
        <strain evidence="3">Jacobina</strain>
    </source>
</reference>
<dbReference type="PANTHER" id="PTHR21715:SF0">
    <property type="entry name" value="RH04127P"/>
    <property type="match status" value="1"/>
</dbReference>
<dbReference type="AlphaFoldDB" id="A0A1B0CX29"/>
<dbReference type="VEuPathDB" id="VectorBase:LLOJ009565"/>
<feature type="compositionally biased region" description="Polar residues" evidence="2">
    <location>
        <begin position="355"/>
        <end position="365"/>
    </location>
</feature>
<sequence>AAAAARPSSSRGPSLARAFSIAVQDDVPDRAGAAVKPLYEDSDSESAANSVKNSNFPTIGMESDPLMMQEDRRLIVDQMIQDLDKFRLHIQQEKRLEEEKIQREMRMELEAMKKEIVEKNKSELNLFELESTKVSNRKELEDLIAQENRRFATEKEEIIKRLKRNHEEKLEQLVREQEGQFEEMLAKKKRELEESHRERMSRVENDMDSQLKHMREEIEATHRHSLEEFREKLRSEFEERRKVISAEHRASVETLQKNHSEILQELERDLKTEEELLKKEHTMSLNQAKAKISHEIEVEKQRMRETGEDRLYEKIRCEKRLLEDKYRCLKEKYTRLKTDVKLSLERRNNRRREQIQPSVTTTTGSETERSLSNRQHVAMVDVSPVGRPPTAPLTPKAQPKFRDCSTETREKSLERHLSVKEGKKFGAATKYLKHIQQQQNDDTTSISQSDTTVSNPQGGRLRIPVPFGDNGNSDSEAINRNNNNQKDGTPLRQRKKLFTRTKSASTSRLNTTKSGGDCGRPCTPVENLRRQLQKLEDLEDQFPDNSFDTTYHLRYPFSDVANNYASMSSELEFFKHRIHLERDSVRRAKDSLRTQRTNFRARQREIKLRHKSGTKHTIDHLIQEEKELTEMEVNLHRTRALLGEKVIRLRHLEQSLQRVCEKEKPIQMERQHHNPRDDATLSDVSSSHSSSGFSSTDFITDTNNHGGRQQRELYQESTDIIQNLEHLNAEIKEIWDILSKQQAHGMYRKVSRISSNSNLSGIPPPPINTYGQEGCWSTSPNSAQMFFPMPSTSLAGPQTAPKPIPSMSQETYKQATVVRGANSVTLGTPSASATVHTIVSQSPLAGHCTTSLVERTRNLKIWLNQAKNEHEMLAAGKQGGDL</sequence>
<feature type="compositionally biased region" description="Low complexity" evidence="2">
    <location>
        <begin position="435"/>
        <end position="452"/>
    </location>
</feature>
<feature type="compositionally biased region" description="Polar residues" evidence="2">
    <location>
        <begin position="696"/>
        <end position="707"/>
    </location>
</feature>
<feature type="compositionally biased region" description="Polar residues" evidence="2">
    <location>
        <begin position="500"/>
        <end position="514"/>
    </location>
</feature>
<feature type="compositionally biased region" description="Low complexity" evidence="2">
    <location>
        <begin position="682"/>
        <end position="695"/>
    </location>
</feature>